<protein>
    <submittedName>
        <fullName evidence="1">Uncharacterized protein</fullName>
    </submittedName>
</protein>
<comment type="caution">
    <text evidence="1">The sequence shown here is derived from an EMBL/GenBank/DDBJ whole genome shotgun (WGS) entry which is preliminary data.</text>
</comment>
<accession>A0AAN7AP18</accession>
<evidence type="ECO:0000313" key="2">
    <source>
        <dbReference type="Proteomes" id="UP001303160"/>
    </source>
</evidence>
<feature type="non-terminal residue" evidence="1">
    <location>
        <position position="1"/>
    </location>
</feature>
<proteinExistence type="predicted"/>
<reference evidence="1" key="1">
    <citation type="journal article" date="2023" name="Mol. Phylogenet. Evol.">
        <title>Genome-scale phylogeny and comparative genomics of the fungal order Sordariales.</title>
        <authorList>
            <person name="Hensen N."/>
            <person name="Bonometti L."/>
            <person name="Westerberg I."/>
            <person name="Brannstrom I.O."/>
            <person name="Guillou S."/>
            <person name="Cros-Aarteil S."/>
            <person name="Calhoun S."/>
            <person name="Haridas S."/>
            <person name="Kuo A."/>
            <person name="Mondo S."/>
            <person name="Pangilinan J."/>
            <person name="Riley R."/>
            <person name="LaButti K."/>
            <person name="Andreopoulos B."/>
            <person name="Lipzen A."/>
            <person name="Chen C."/>
            <person name="Yan M."/>
            <person name="Daum C."/>
            <person name="Ng V."/>
            <person name="Clum A."/>
            <person name="Steindorff A."/>
            <person name="Ohm R.A."/>
            <person name="Martin F."/>
            <person name="Silar P."/>
            <person name="Natvig D.O."/>
            <person name="Lalanne C."/>
            <person name="Gautier V."/>
            <person name="Ament-Velasquez S.L."/>
            <person name="Kruys A."/>
            <person name="Hutchinson M.I."/>
            <person name="Powell A.J."/>
            <person name="Barry K."/>
            <person name="Miller A.N."/>
            <person name="Grigoriev I.V."/>
            <person name="Debuchy R."/>
            <person name="Gladieux P."/>
            <person name="Hiltunen Thoren M."/>
            <person name="Johannesson H."/>
        </authorList>
    </citation>
    <scope>NUCLEOTIDE SEQUENCE</scope>
    <source>
        <strain evidence="1">CBS 315.58</strain>
    </source>
</reference>
<evidence type="ECO:0000313" key="1">
    <source>
        <dbReference type="EMBL" id="KAK4194183.1"/>
    </source>
</evidence>
<dbReference type="EMBL" id="MU864086">
    <property type="protein sequence ID" value="KAK4194183.1"/>
    <property type="molecule type" value="Genomic_DNA"/>
</dbReference>
<sequence length="54" mass="6115">KRPEILPPPFVTIPLSHDRNFANRRDILEYIDKRCSEPAARVALVDLGSVGKSR</sequence>
<feature type="non-terminal residue" evidence="1">
    <location>
        <position position="54"/>
    </location>
</feature>
<organism evidence="1 2">
    <name type="scientific">Triangularia verruculosa</name>
    <dbReference type="NCBI Taxonomy" id="2587418"/>
    <lineage>
        <taxon>Eukaryota</taxon>
        <taxon>Fungi</taxon>
        <taxon>Dikarya</taxon>
        <taxon>Ascomycota</taxon>
        <taxon>Pezizomycotina</taxon>
        <taxon>Sordariomycetes</taxon>
        <taxon>Sordariomycetidae</taxon>
        <taxon>Sordariales</taxon>
        <taxon>Podosporaceae</taxon>
        <taxon>Triangularia</taxon>
    </lineage>
</organism>
<dbReference type="AlphaFoldDB" id="A0AAN7AP18"/>
<keyword evidence="2" id="KW-1185">Reference proteome</keyword>
<name>A0AAN7AP18_9PEZI</name>
<reference evidence="1" key="2">
    <citation type="submission" date="2023-05" db="EMBL/GenBank/DDBJ databases">
        <authorList>
            <consortium name="Lawrence Berkeley National Laboratory"/>
            <person name="Steindorff A."/>
            <person name="Hensen N."/>
            <person name="Bonometti L."/>
            <person name="Westerberg I."/>
            <person name="Brannstrom I.O."/>
            <person name="Guillou S."/>
            <person name="Cros-Aarteil S."/>
            <person name="Calhoun S."/>
            <person name="Haridas S."/>
            <person name="Kuo A."/>
            <person name="Mondo S."/>
            <person name="Pangilinan J."/>
            <person name="Riley R."/>
            <person name="Labutti K."/>
            <person name="Andreopoulos B."/>
            <person name="Lipzen A."/>
            <person name="Chen C."/>
            <person name="Yanf M."/>
            <person name="Daum C."/>
            <person name="Ng V."/>
            <person name="Clum A."/>
            <person name="Ohm R."/>
            <person name="Martin F."/>
            <person name="Silar P."/>
            <person name="Natvig D."/>
            <person name="Lalanne C."/>
            <person name="Gautier V."/>
            <person name="Ament-Velasquez S.L."/>
            <person name="Kruys A."/>
            <person name="Hutchinson M.I."/>
            <person name="Powell A.J."/>
            <person name="Barry K."/>
            <person name="Miller A.N."/>
            <person name="Grigoriev I.V."/>
            <person name="Debuchy R."/>
            <person name="Gladieux P."/>
            <person name="Thoren M.H."/>
            <person name="Johannesson H."/>
        </authorList>
    </citation>
    <scope>NUCLEOTIDE SEQUENCE</scope>
    <source>
        <strain evidence="1">CBS 315.58</strain>
    </source>
</reference>
<gene>
    <name evidence="1" type="ORF">QBC40DRAFT_155066</name>
</gene>
<dbReference type="Proteomes" id="UP001303160">
    <property type="component" value="Unassembled WGS sequence"/>
</dbReference>